<feature type="binding site" evidence="3">
    <location>
        <position position="397"/>
    </location>
    <ligand>
        <name>CTP</name>
        <dbReference type="ChEBI" id="CHEBI:37563"/>
    </ligand>
</feature>
<protein>
    <recommendedName>
        <fullName evidence="3">Coenzyme A biosynthesis bifunctional protein CoaBC</fullName>
    </recommendedName>
    <alternativeName>
        <fullName evidence="3">DNA/pantothenate metabolism flavoprotein</fullName>
    </alternativeName>
    <alternativeName>
        <fullName evidence="3">Phosphopantothenoylcysteine synthetase/decarboxylase</fullName>
        <shortName evidence="3">PPCS-PPCDC</shortName>
    </alternativeName>
    <domain>
        <recommendedName>
            <fullName evidence="3">Phosphopantothenoylcysteine decarboxylase</fullName>
            <shortName evidence="3">PPC decarboxylase</shortName>
            <shortName evidence="3">PPC-DC</shortName>
            <ecNumber evidence="3">4.1.1.36</ecNumber>
        </recommendedName>
        <alternativeName>
            <fullName evidence="3">CoaC</fullName>
        </alternativeName>
    </domain>
    <domain>
        <recommendedName>
            <fullName evidence="3">Phosphopantothenate--cysteine ligase</fullName>
            <ecNumber evidence="3">6.3.2.5</ecNumber>
        </recommendedName>
        <alternativeName>
            <fullName evidence="3">CoaB</fullName>
        </alternativeName>
        <alternativeName>
            <fullName evidence="3">Phosphopantothenoylcysteine synthetase</fullName>
            <shortName evidence="3">PPC synthetase</shortName>
            <shortName evidence="3">PPC-S</shortName>
        </alternativeName>
    </domain>
</protein>
<dbReference type="SUPFAM" id="SSF102645">
    <property type="entry name" value="CoaB-like"/>
    <property type="match status" value="1"/>
</dbReference>
<dbReference type="HAMAP" id="MF_02225">
    <property type="entry name" value="CoaBC"/>
    <property type="match status" value="1"/>
</dbReference>
<dbReference type="GO" id="GO:0015941">
    <property type="term" value="P:pantothenate catabolic process"/>
    <property type="evidence" value="ECO:0007669"/>
    <property type="project" value="InterPro"/>
</dbReference>
<reference evidence="8 9" key="1">
    <citation type="submission" date="2019-09" db="EMBL/GenBank/DDBJ databases">
        <title>Taxonomic organization of the family Brucellaceae based on a phylogenomic approach.</title>
        <authorList>
            <person name="Leclercq S."/>
            <person name="Cloeckaert A."/>
            <person name="Zygmunt M.S."/>
        </authorList>
    </citation>
    <scope>NUCLEOTIDE SEQUENCE [LARGE SCALE GENOMIC DNA]</scope>
    <source>
        <strain evidence="8 9">LMG 18957</strain>
    </source>
</reference>
<feature type="domain" description="Flavoprotein" evidence="5">
    <location>
        <begin position="62"/>
        <end position="233"/>
    </location>
</feature>
<keyword evidence="2 3" id="KW-0456">Lyase</keyword>
<dbReference type="RefSeq" id="WP_151678552.1">
    <property type="nucleotide sequence ID" value="NZ_WBWA01000024.1"/>
</dbReference>
<comment type="catalytic activity">
    <reaction evidence="3 4">
        <text>N-[(R)-4-phosphopantothenoyl]-L-cysteine + H(+) = (R)-4'-phosphopantetheine + CO2</text>
        <dbReference type="Rhea" id="RHEA:16793"/>
        <dbReference type="ChEBI" id="CHEBI:15378"/>
        <dbReference type="ChEBI" id="CHEBI:16526"/>
        <dbReference type="ChEBI" id="CHEBI:59458"/>
        <dbReference type="ChEBI" id="CHEBI:61723"/>
        <dbReference type="EC" id="4.1.1.36"/>
    </reaction>
</comment>
<feature type="binding site" evidence="3">
    <location>
        <position position="336"/>
    </location>
    <ligand>
        <name>CTP</name>
        <dbReference type="ChEBI" id="CHEBI:37563"/>
    </ligand>
</feature>
<comment type="cofactor">
    <cofactor evidence="3">
        <name>Mg(2+)</name>
        <dbReference type="ChEBI" id="CHEBI:18420"/>
    </cofactor>
</comment>
<evidence type="ECO:0000259" key="6">
    <source>
        <dbReference type="Pfam" id="PF04127"/>
    </source>
</evidence>
<keyword evidence="1 3" id="KW-0210">Decarboxylase</keyword>
<dbReference type="NCBIfam" id="TIGR00521">
    <property type="entry name" value="coaBC_dfp"/>
    <property type="match status" value="1"/>
</dbReference>
<dbReference type="Proteomes" id="UP000430843">
    <property type="component" value="Unassembled WGS sequence"/>
</dbReference>
<dbReference type="InterPro" id="IPR013321">
    <property type="entry name" value="Arc_rbn_hlx_hlx"/>
</dbReference>
<evidence type="ECO:0000256" key="3">
    <source>
        <dbReference type="HAMAP-Rule" id="MF_02225"/>
    </source>
</evidence>
<comment type="pathway">
    <text evidence="3 4">Cofactor biosynthesis; coenzyme A biosynthesis; CoA from (R)-pantothenate: step 3/5.</text>
</comment>
<feature type="binding site" evidence="3">
    <location>
        <position position="346"/>
    </location>
    <ligand>
        <name>CTP</name>
        <dbReference type="ChEBI" id="CHEBI:37563"/>
    </ligand>
</feature>
<comment type="function">
    <text evidence="4">Catalyzes two steps in the biosynthesis of coenzyme A. In the first step cysteine is conjugated to 4'-phosphopantothenate to form 4-phosphopantothenoylcysteine, in the latter compound is decarboxylated to form 4'-phosphopantotheine.</text>
</comment>
<keyword evidence="3" id="KW-0460">Magnesium</keyword>
<dbReference type="InterPro" id="IPR005252">
    <property type="entry name" value="CoaBC"/>
</dbReference>
<evidence type="ECO:0000256" key="2">
    <source>
        <dbReference type="ARBA" id="ARBA00023239"/>
    </source>
</evidence>
<dbReference type="InterPro" id="IPR003382">
    <property type="entry name" value="Flavoprotein"/>
</dbReference>
<dbReference type="UniPathway" id="UPA00241">
    <property type="reaction ID" value="UER00353"/>
</dbReference>
<comment type="catalytic activity">
    <reaction evidence="3 4">
        <text>(R)-4'-phosphopantothenate + L-cysteine + CTP = N-[(R)-4-phosphopantothenoyl]-L-cysteine + CMP + diphosphate + H(+)</text>
        <dbReference type="Rhea" id="RHEA:19397"/>
        <dbReference type="ChEBI" id="CHEBI:10986"/>
        <dbReference type="ChEBI" id="CHEBI:15378"/>
        <dbReference type="ChEBI" id="CHEBI:33019"/>
        <dbReference type="ChEBI" id="CHEBI:35235"/>
        <dbReference type="ChEBI" id="CHEBI:37563"/>
        <dbReference type="ChEBI" id="CHEBI:59458"/>
        <dbReference type="ChEBI" id="CHEBI:60377"/>
        <dbReference type="EC" id="6.3.2.5"/>
    </reaction>
</comment>
<dbReference type="GO" id="GO:0004633">
    <property type="term" value="F:phosphopantothenoylcysteine decarboxylase activity"/>
    <property type="evidence" value="ECO:0007669"/>
    <property type="project" value="UniProtKB-UniRule"/>
</dbReference>
<comment type="caution">
    <text evidence="8">The sequence shown here is derived from an EMBL/GenBank/DDBJ whole genome shotgun (WGS) entry which is preliminary data.</text>
</comment>
<feature type="domain" description="DNA/pantothenate metabolism flavoprotein C-terminal" evidence="6">
    <location>
        <begin position="244"/>
        <end position="457"/>
    </location>
</feature>
<dbReference type="GO" id="GO:0010181">
    <property type="term" value="F:FMN binding"/>
    <property type="evidence" value="ECO:0007669"/>
    <property type="project" value="UniProtKB-UniRule"/>
</dbReference>
<dbReference type="GO" id="GO:0015937">
    <property type="term" value="P:coenzyme A biosynthetic process"/>
    <property type="evidence" value="ECO:0007669"/>
    <property type="project" value="UniProtKB-UniRule"/>
</dbReference>
<dbReference type="PANTHER" id="PTHR14359:SF6">
    <property type="entry name" value="PHOSPHOPANTOTHENOYLCYSTEINE DECARBOXYLASE"/>
    <property type="match status" value="1"/>
</dbReference>
<dbReference type="InterPro" id="IPR053853">
    <property type="entry name" value="FitA-like_RHH"/>
</dbReference>
<feature type="region of interest" description="Phosphopantothenate--cysteine ligase" evidence="3">
    <location>
        <begin position="249"/>
        <end position="463"/>
    </location>
</feature>
<comment type="function">
    <text evidence="3">Catalyzes two sequential steps in the biosynthesis of coenzyme A. In the first step cysteine is conjugated to 4'-phosphopantothenate to form 4-phosphopantothenoylcysteine. In the second step the latter compound is decarboxylated to form 4'-phosphopantotheine.</text>
</comment>
<dbReference type="GO" id="GO:0006355">
    <property type="term" value="P:regulation of DNA-templated transcription"/>
    <property type="evidence" value="ECO:0007669"/>
    <property type="project" value="InterPro"/>
</dbReference>
<dbReference type="Pfam" id="PF02441">
    <property type="entry name" value="Flavoprotein"/>
    <property type="match status" value="1"/>
</dbReference>
<comment type="caution">
    <text evidence="3">Lacks conserved residue(s) required for the propagation of feature annotation.</text>
</comment>
<dbReference type="Gene3D" id="1.10.1220.10">
    <property type="entry name" value="Met repressor-like"/>
    <property type="match status" value="1"/>
</dbReference>
<dbReference type="GO" id="GO:0071513">
    <property type="term" value="C:phosphopantothenoylcysteine decarboxylase complex"/>
    <property type="evidence" value="ECO:0007669"/>
    <property type="project" value="TreeGrafter"/>
</dbReference>
<dbReference type="Pfam" id="PF22513">
    <property type="entry name" value="FitA-like_RHH"/>
    <property type="match status" value="1"/>
</dbReference>
<sequence length="463" mass="48969">MASITIRNLDDAAKEKLRMRAARNGRSMEEEARLLLTGLEETAQVTPAPAVQSKAGASLAGKRVLLIIGGGIAAYKTPDLIRRLRERGAQVRPLMTAAAQQFVTPLTIGAVSADHVFTDLFSREDEQDVGHIRLARDADLIVVAPVTADLMAKMANGIADDLASAVLLARKVPVLIAPAMNPAMWDNPATRRNRLTLEKDGVHFIGPEKGEMAESGEAGTGRMSDPLTIVAAVETLLSPRALPLAGKSIVMTSGPTHEPIDPVRYIANRSSGKQGHAIAAALARLGATVHLVSGPVTLADPEGVDVIHVETAREMQAAVERHLPADAAIMVAAVADWRTANEAGQKIKKKPGEGAPTLAMVENPDILAGVGHSEKRPGLVVGFAAETQDVADNARAKLEKKGADWIVANDVSYGADGSSVMGGDHNRVRILSRSGIEEWPEMSKGEVAEKLAAKIAERLIDAK</sequence>
<dbReference type="InterPro" id="IPR036551">
    <property type="entry name" value="Flavin_trans-like"/>
</dbReference>
<feature type="binding site" evidence="3">
    <location>
        <position position="401"/>
    </location>
    <ligand>
        <name>CTP</name>
        <dbReference type="ChEBI" id="CHEBI:37563"/>
    </ligand>
</feature>
<evidence type="ECO:0000259" key="5">
    <source>
        <dbReference type="Pfam" id="PF02441"/>
    </source>
</evidence>
<evidence type="ECO:0000256" key="1">
    <source>
        <dbReference type="ARBA" id="ARBA00022793"/>
    </source>
</evidence>
<keyword evidence="3 4" id="KW-0288">FMN</keyword>
<dbReference type="GO" id="GO:0046872">
    <property type="term" value="F:metal ion binding"/>
    <property type="evidence" value="ECO:0007669"/>
    <property type="project" value="UniProtKB-KW"/>
</dbReference>
<keyword evidence="3 4" id="KW-0436">Ligase</keyword>
<keyword evidence="3 4" id="KW-0285">Flavoprotein</keyword>
<organism evidence="8 9">
    <name type="scientific">Brucella tritici</name>
    <dbReference type="NCBI Taxonomy" id="94626"/>
    <lineage>
        <taxon>Bacteria</taxon>
        <taxon>Pseudomonadati</taxon>
        <taxon>Pseudomonadota</taxon>
        <taxon>Alphaproteobacteria</taxon>
        <taxon>Hyphomicrobiales</taxon>
        <taxon>Brucellaceae</taxon>
        <taxon>Brucella/Ochrobactrum group</taxon>
        <taxon>Brucella</taxon>
    </lineage>
</organism>
<dbReference type="GO" id="GO:0004632">
    <property type="term" value="F:phosphopantothenate--cysteine ligase activity"/>
    <property type="evidence" value="ECO:0007669"/>
    <property type="project" value="UniProtKB-UniRule"/>
</dbReference>
<gene>
    <name evidence="3 8" type="primary">coaBC</name>
    <name evidence="8" type="ORF">F9K91_19830</name>
</gene>
<dbReference type="SUPFAM" id="SSF47598">
    <property type="entry name" value="Ribbon-helix-helix"/>
    <property type="match status" value="1"/>
</dbReference>
<feature type="binding site" evidence="3">
    <location>
        <position position="383"/>
    </location>
    <ligand>
        <name>CTP</name>
        <dbReference type="ChEBI" id="CHEBI:37563"/>
    </ligand>
</feature>
<dbReference type="SUPFAM" id="SSF52507">
    <property type="entry name" value="Homo-oligomeric flavin-containing Cys decarboxylases, HFCD"/>
    <property type="match status" value="1"/>
</dbReference>
<dbReference type="Gene3D" id="3.40.50.1950">
    <property type="entry name" value="Flavin prenyltransferase-like"/>
    <property type="match status" value="1"/>
</dbReference>
<comment type="cofactor">
    <cofactor evidence="3">
        <name>FMN</name>
        <dbReference type="ChEBI" id="CHEBI:58210"/>
    </cofactor>
    <text evidence="3">Binds 1 FMN per subunit.</text>
</comment>
<evidence type="ECO:0000256" key="4">
    <source>
        <dbReference type="RuleBase" id="RU364078"/>
    </source>
</evidence>
<keyword evidence="3" id="KW-0511">Multifunctional enzyme</keyword>
<keyword evidence="9" id="KW-1185">Reference proteome</keyword>
<evidence type="ECO:0000313" key="9">
    <source>
        <dbReference type="Proteomes" id="UP000430843"/>
    </source>
</evidence>
<accession>A0A833FN85</accession>
<feature type="domain" description="Antitoxin FitA-like ribbon-helix-helix" evidence="7">
    <location>
        <begin position="2"/>
        <end position="37"/>
    </location>
</feature>
<proteinExistence type="inferred from homology"/>
<dbReference type="EC" id="4.1.1.36" evidence="3"/>
<feature type="region of interest" description="Phosphopantothenoylcysteine decarboxylase" evidence="3">
    <location>
        <begin position="1"/>
        <end position="248"/>
    </location>
</feature>
<dbReference type="EC" id="6.3.2.5" evidence="3"/>
<comment type="similarity">
    <text evidence="3 4">In the N-terminal section; belongs to the HFCD (homo-oligomeric flavin containing Cys decarboxylase) superfamily.</text>
</comment>
<comment type="similarity">
    <text evidence="3 4">In the C-terminal section; belongs to the PPC synthetase family.</text>
</comment>
<dbReference type="InterPro" id="IPR035929">
    <property type="entry name" value="CoaB-like_sf"/>
</dbReference>
<dbReference type="AlphaFoldDB" id="A0A833FN85"/>
<dbReference type="PANTHER" id="PTHR14359">
    <property type="entry name" value="HOMO-OLIGOMERIC FLAVIN CONTAINING CYS DECARBOXYLASE FAMILY"/>
    <property type="match status" value="1"/>
</dbReference>
<feature type="binding site" evidence="3">
    <location>
        <begin position="364"/>
        <end position="367"/>
    </location>
    <ligand>
        <name>CTP</name>
        <dbReference type="ChEBI" id="CHEBI:37563"/>
    </ligand>
</feature>
<evidence type="ECO:0000313" key="8">
    <source>
        <dbReference type="EMBL" id="KAB2663133.1"/>
    </source>
</evidence>
<dbReference type="InterPro" id="IPR007085">
    <property type="entry name" value="DNA/pantothenate-metab_flavo_C"/>
</dbReference>
<evidence type="ECO:0000259" key="7">
    <source>
        <dbReference type="Pfam" id="PF22513"/>
    </source>
</evidence>
<dbReference type="EMBL" id="WBWA01000024">
    <property type="protein sequence ID" value="KAB2663133.1"/>
    <property type="molecule type" value="Genomic_DNA"/>
</dbReference>
<dbReference type="Pfam" id="PF04127">
    <property type="entry name" value="DFP"/>
    <property type="match status" value="1"/>
</dbReference>
<dbReference type="Gene3D" id="3.40.50.10300">
    <property type="entry name" value="CoaB-like"/>
    <property type="match status" value="1"/>
</dbReference>
<keyword evidence="3" id="KW-0479">Metal-binding</keyword>
<name>A0A833FN85_9HYPH</name>
<dbReference type="InterPro" id="IPR010985">
    <property type="entry name" value="Ribbon_hlx_hlx"/>
</dbReference>
<comment type="pathway">
    <text evidence="3 4">Cofactor biosynthesis; coenzyme A biosynthesis; CoA from (R)-pantothenate: step 2/5.</text>
</comment>